<keyword evidence="2" id="KW-1185">Reference proteome</keyword>
<comment type="caution">
    <text evidence="1">The sequence shown here is derived from an EMBL/GenBank/DDBJ whole genome shotgun (WGS) entry which is preliminary data.</text>
</comment>
<proteinExistence type="predicted"/>
<accession>A0ACB8AYZ1</accession>
<protein>
    <submittedName>
        <fullName evidence="1">Uncharacterized protein</fullName>
    </submittedName>
</protein>
<name>A0ACB8AYZ1_9AGAM</name>
<dbReference type="Proteomes" id="UP000790709">
    <property type="component" value="Unassembled WGS sequence"/>
</dbReference>
<organism evidence="1 2">
    <name type="scientific">Leucogyrophana mollusca</name>
    <dbReference type="NCBI Taxonomy" id="85980"/>
    <lineage>
        <taxon>Eukaryota</taxon>
        <taxon>Fungi</taxon>
        <taxon>Dikarya</taxon>
        <taxon>Basidiomycota</taxon>
        <taxon>Agaricomycotina</taxon>
        <taxon>Agaricomycetes</taxon>
        <taxon>Agaricomycetidae</taxon>
        <taxon>Boletales</taxon>
        <taxon>Boletales incertae sedis</taxon>
        <taxon>Leucogyrophana</taxon>
    </lineage>
</organism>
<dbReference type="EMBL" id="MU266928">
    <property type="protein sequence ID" value="KAH7917818.1"/>
    <property type="molecule type" value="Genomic_DNA"/>
</dbReference>
<evidence type="ECO:0000313" key="2">
    <source>
        <dbReference type="Proteomes" id="UP000790709"/>
    </source>
</evidence>
<evidence type="ECO:0000313" key="1">
    <source>
        <dbReference type="EMBL" id="KAH7917818.1"/>
    </source>
</evidence>
<gene>
    <name evidence="1" type="ORF">BV22DRAFT_1052175</name>
</gene>
<reference evidence="1" key="1">
    <citation type="journal article" date="2021" name="New Phytol.">
        <title>Evolutionary innovations through gain and loss of genes in the ectomycorrhizal Boletales.</title>
        <authorList>
            <person name="Wu G."/>
            <person name="Miyauchi S."/>
            <person name="Morin E."/>
            <person name="Kuo A."/>
            <person name="Drula E."/>
            <person name="Varga T."/>
            <person name="Kohler A."/>
            <person name="Feng B."/>
            <person name="Cao Y."/>
            <person name="Lipzen A."/>
            <person name="Daum C."/>
            <person name="Hundley H."/>
            <person name="Pangilinan J."/>
            <person name="Johnson J."/>
            <person name="Barry K."/>
            <person name="LaButti K."/>
            <person name="Ng V."/>
            <person name="Ahrendt S."/>
            <person name="Min B."/>
            <person name="Choi I.G."/>
            <person name="Park H."/>
            <person name="Plett J.M."/>
            <person name="Magnuson J."/>
            <person name="Spatafora J.W."/>
            <person name="Nagy L.G."/>
            <person name="Henrissat B."/>
            <person name="Grigoriev I.V."/>
            <person name="Yang Z.L."/>
            <person name="Xu J."/>
            <person name="Martin F.M."/>
        </authorList>
    </citation>
    <scope>NUCLEOTIDE SEQUENCE</scope>
    <source>
        <strain evidence="1">KUC20120723A-06</strain>
    </source>
</reference>
<sequence length="532" mass="59783">MSLVAPPSLGSSEDGPRRPPFIPQLPAELWMMCLSYLRRQDIHQLLSVSRLFHQLCLEPLFEQLVMLGPSPEELTKSSVPSHLLQLESAVTSLKSLATDPTSITARHAVRRWWFRGMRKTSRTSRIDTRVFEACELLANAFTSSLSSFIGLSVLNLSFVIVQDELVETLAQLPLLQTLGLDNCEIVCAKKIQLPMVTLSITQTFRFADPKPTGEPITILSPTRLERLTLDDNRWTPAVVSSLLFLGTFHRLTYLAILVTRDQSAAFFEFLRQCPHLLSLSFARHTHIVNLPACLPADTVPLLTSYDGPLYLAKIFASNRHIQNARIDLANIDGARYTVGYLPMFEVVSGLSEFFEVAPGLQSLKICGSPPGLHVLRTIASCLRELRFLDVSLRYLDLRLDDSVPPTPHFFSATERDTALRISSTTGVEVDCWTGFPKHLPTSSQGIMCWTILGRVTLPPRIEVFHVRSPHAQVLESVDSQGMLSHLLIAYPRLRRLGVGHRVWVRQNGRLRRWDEYNEGLSQGEELVNSVFL</sequence>